<dbReference type="Proteomes" id="UP001575181">
    <property type="component" value="Unassembled WGS sequence"/>
</dbReference>
<gene>
    <name evidence="2" type="ORF">ACERLL_09985</name>
</gene>
<evidence type="ECO:0000313" key="2">
    <source>
        <dbReference type="EMBL" id="MFA9461153.1"/>
    </source>
</evidence>
<comment type="caution">
    <text evidence="2">The sequence shown here is derived from an EMBL/GenBank/DDBJ whole genome shotgun (WGS) entry which is preliminary data.</text>
</comment>
<accession>A0ABV4TX83</accession>
<name>A0ABV4TX83_9GAMM</name>
<feature type="compositionally biased region" description="Acidic residues" evidence="1">
    <location>
        <begin position="42"/>
        <end position="51"/>
    </location>
</feature>
<protein>
    <submittedName>
        <fullName evidence="2">Uncharacterized protein</fullName>
    </submittedName>
</protein>
<keyword evidence="3" id="KW-1185">Reference proteome</keyword>
<evidence type="ECO:0000313" key="3">
    <source>
        <dbReference type="Proteomes" id="UP001575181"/>
    </source>
</evidence>
<evidence type="ECO:0000256" key="1">
    <source>
        <dbReference type="SAM" id="MobiDB-lite"/>
    </source>
</evidence>
<feature type="region of interest" description="Disordered" evidence="1">
    <location>
        <begin position="42"/>
        <end position="81"/>
    </location>
</feature>
<reference evidence="2 3" key="1">
    <citation type="submission" date="2024-08" db="EMBL/GenBank/DDBJ databases">
        <title>Whole-genome sequencing of halo(alkali)philic microorganisms from hypersaline lakes.</title>
        <authorList>
            <person name="Sorokin D.Y."/>
            <person name="Merkel A.Y."/>
            <person name="Messina E."/>
            <person name="Yakimov M."/>
        </authorList>
    </citation>
    <scope>NUCLEOTIDE SEQUENCE [LARGE SCALE GENOMIC DNA]</scope>
    <source>
        <strain evidence="2 3">Cl-TMA</strain>
    </source>
</reference>
<organism evidence="2 3">
    <name type="scientific">Thiohalorhabdus methylotrophus</name>
    <dbReference type="NCBI Taxonomy" id="3242694"/>
    <lineage>
        <taxon>Bacteria</taxon>
        <taxon>Pseudomonadati</taxon>
        <taxon>Pseudomonadota</taxon>
        <taxon>Gammaproteobacteria</taxon>
        <taxon>Thiohalorhabdales</taxon>
        <taxon>Thiohalorhabdaceae</taxon>
        <taxon>Thiohalorhabdus</taxon>
    </lineage>
</organism>
<sequence length="128" mass="14657">MQERLETIIREGRLLAQETGTRVASLARSAYRDVMYRLGWTPEEEREEEGSALEAGVGEPGPASPEGYAAGQLWRPKDPSKKARKILEVNREGEDYYVIWQAPEGGPRNKIKESSFTRWVRRENSYTK</sequence>
<dbReference type="RefSeq" id="WP_373655939.1">
    <property type="nucleotide sequence ID" value="NZ_JBGUAW010000006.1"/>
</dbReference>
<proteinExistence type="predicted"/>
<dbReference type="EMBL" id="JBGUAW010000006">
    <property type="protein sequence ID" value="MFA9461153.1"/>
    <property type="molecule type" value="Genomic_DNA"/>
</dbReference>